<dbReference type="InterPro" id="IPR036291">
    <property type="entry name" value="NAD(P)-bd_dom_sf"/>
</dbReference>
<dbReference type="Gene3D" id="3.40.50.720">
    <property type="entry name" value="NAD(P)-binding Rossmann-like Domain"/>
    <property type="match status" value="2"/>
</dbReference>
<dbReference type="Pfam" id="PF03720">
    <property type="entry name" value="UDPG_MGDP_dh_C"/>
    <property type="match status" value="1"/>
</dbReference>
<dbReference type="InterPro" id="IPR001732">
    <property type="entry name" value="UDP-Glc/GDP-Man_DH_N"/>
</dbReference>
<dbReference type="InterPro" id="IPR008927">
    <property type="entry name" value="6-PGluconate_DH-like_C_sf"/>
</dbReference>
<evidence type="ECO:0000259" key="8">
    <source>
        <dbReference type="SMART" id="SM00984"/>
    </source>
</evidence>
<evidence type="ECO:0000256" key="1">
    <source>
        <dbReference type="ARBA" id="ARBA00004701"/>
    </source>
</evidence>
<evidence type="ECO:0000256" key="7">
    <source>
        <dbReference type="PIRNR" id="PIRNR000124"/>
    </source>
</evidence>
<dbReference type="InterPro" id="IPR017476">
    <property type="entry name" value="UDP-Glc/GDP-Man"/>
</dbReference>
<dbReference type="PIRSF" id="PIRSF500134">
    <property type="entry name" value="UDPglc_DH_bac"/>
    <property type="match status" value="1"/>
</dbReference>
<comment type="pathway">
    <text evidence="1">Nucleotide-sugar biosynthesis; UDP-alpha-D-glucuronate biosynthesis; UDP-alpha-D-glucuronate from UDP-alpha-D-glucose: step 1/1.</text>
</comment>
<dbReference type="Proteomes" id="UP000471672">
    <property type="component" value="Unassembled WGS sequence"/>
</dbReference>
<dbReference type="PANTHER" id="PTHR43750">
    <property type="entry name" value="UDP-GLUCOSE 6-DEHYDROGENASE TUAD"/>
    <property type="match status" value="1"/>
</dbReference>
<keyword evidence="4 7" id="KW-0560">Oxidoreductase</keyword>
<dbReference type="PIRSF" id="PIRSF000124">
    <property type="entry name" value="UDPglc_GDPman_dh"/>
    <property type="match status" value="1"/>
</dbReference>
<dbReference type="PANTHER" id="PTHR43750:SF3">
    <property type="entry name" value="UDP-GLUCOSE 6-DEHYDROGENASE TUAD"/>
    <property type="match status" value="1"/>
</dbReference>
<dbReference type="NCBIfam" id="TIGR03026">
    <property type="entry name" value="NDP-sugDHase"/>
    <property type="match status" value="1"/>
</dbReference>
<evidence type="ECO:0000313" key="10">
    <source>
        <dbReference type="Proteomes" id="UP000471672"/>
    </source>
</evidence>
<gene>
    <name evidence="9" type="ORF">GYH36_18160</name>
</gene>
<protein>
    <recommendedName>
        <fullName evidence="3 7">UDP-glucose 6-dehydrogenase</fullName>
        <ecNumber evidence="3 7">1.1.1.22</ecNumber>
    </recommendedName>
</protein>
<dbReference type="Pfam" id="PF00984">
    <property type="entry name" value="UDPG_MGDP_dh"/>
    <property type="match status" value="1"/>
</dbReference>
<comment type="caution">
    <text evidence="9">The sequence shown here is derived from an EMBL/GenBank/DDBJ whole genome shotgun (WGS) entry which is preliminary data.</text>
</comment>
<dbReference type="RefSeq" id="WP_162290579.1">
    <property type="nucleotide sequence ID" value="NZ_JAAFAN010000098.1"/>
</dbReference>
<sequence length="447" mass="45354">MKVSVHGCGYLGAVHAAAMARLGHDVVGIDVDAARVAALAEGRAPFFEPGLTALLAGTGGPGALRFSTDAADAAAAEVHFLCVGTPQSAGSGVADLQQLEAALAALRPHLRPGSVVVGKSTVPVGTAARLAAGLPDGVGLAWNPEFLREGHAVADTLHPDRLVYGVPDDGGEALVARLDAVYARLLADDVPRLVTDLATAELAKVAANAFLATKISFANAVAEVCEAAGGDAVALVGTMALDRRIGGDYLGVGLGFGGGCLPKDIRAFAARARELGVGDAVSFLDEVDAINDRCRDRAVELARAACGGSLADRRVAVLGAAFKPDSDDVRSSPALALARAVAAEGADVVVTDPQALALAQAAAPELGYAADVREAAAGADVVVLATEWDEYRALDPHALARVVRAPHLVDARNAVDRARWRAAGWDVRALGVAAVRAAPAQSSSPTA</sequence>
<dbReference type="SUPFAM" id="SSF51735">
    <property type="entry name" value="NAD(P)-binding Rossmann-fold domains"/>
    <property type="match status" value="1"/>
</dbReference>
<dbReference type="EC" id="1.1.1.22" evidence="3 7"/>
<reference evidence="9 10" key="1">
    <citation type="journal article" date="2021" name="Arch. Microbiol.">
        <title>Cellulosimicrobium fucosivorans sp. nov., isolated from San Elijo Lagoon, contains a fucose metabolic pathway linked to carotenoid production.</title>
        <authorList>
            <person name="Aviles F.A."/>
            <person name="Kyndt J.A."/>
        </authorList>
    </citation>
    <scope>NUCLEOTIDE SEQUENCE [LARGE SCALE GENOMIC DNA]</scope>
    <source>
        <strain evidence="9 10">SE3</strain>
    </source>
</reference>
<dbReference type="SUPFAM" id="SSF52413">
    <property type="entry name" value="UDP-glucose/GDP-mannose dehydrogenase C-terminal domain"/>
    <property type="match status" value="1"/>
</dbReference>
<dbReference type="SMART" id="SM00984">
    <property type="entry name" value="UDPG_MGDP_dh_C"/>
    <property type="match status" value="1"/>
</dbReference>
<evidence type="ECO:0000256" key="4">
    <source>
        <dbReference type="ARBA" id="ARBA00023002"/>
    </source>
</evidence>
<evidence type="ECO:0000256" key="3">
    <source>
        <dbReference type="ARBA" id="ARBA00012954"/>
    </source>
</evidence>
<comment type="catalytic activity">
    <reaction evidence="6 7">
        <text>UDP-alpha-D-glucose + 2 NAD(+) + H2O = UDP-alpha-D-glucuronate + 2 NADH + 3 H(+)</text>
        <dbReference type="Rhea" id="RHEA:23596"/>
        <dbReference type="ChEBI" id="CHEBI:15377"/>
        <dbReference type="ChEBI" id="CHEBI:15378"/>
        <dbReference type="ChEBI" id="CHEBI:57540"/>
        <dbReference type="ChEBI" id="CHEBI:57945"/>
        <dbReference type="ChEBI" id="CHEBI:58052"/>
        <dbReference type="ChEBI" id="CHEBI:58885"/>
        <dbReference type="EC" id="1.1.1.22"/>
    </reaction>
</comment>
<evidence type="ECO:0000256" key="5">
    <source>
        <dbReference type="ARBA" id="ARBA00023027"/>
    </source>
</evidence>
<dbReference type="Gene3D" id="1.20.5.100">
    <property type="entry name" value="Cytochrome c1, transmembrane anchor, C-terminal"/>
    <property type="match status" value="1"/>
</dbReference>
<evidence type="ECO:0000256" key="2">
    <source>
        <dbReference type="ARBA" id="ARBA00006601"/>
    </source>
</evidence>
<proteinExistence type="inferred from homology"/>
<evidence type="ECO:0000256" key="6">
    <source>
        <dbReference type="ARBA" id="ARBA00047473"/>
    </source>
</evidence>
<dbReference type="InterPro" id="IPR028357">
    <property type="entry name" value="UDPglc_DH_bac"/>
</dbReference>
<dbReference type="InterPro" id="IPR014026">
    <property type="entry name" value="UDP-Glc/GDP-Man_DH_dimer"/>
</dbReference>
<comment type="similarity">
    <text evidence="2 7">Belongs to the UDP-glucose/GDP-mannose dehydrogenase family.</text>
</comment>
<feature type="domain" description="UDP-glucose/GDP-mannose dehydrogenase C-terminal" evidence="8">
    <location>
        <begin position="316"/>
        <end position="417"/>
    </location>
</feature>
<dbReference type="EMBL" id="JAAFAN010000098">
    <property type="protein sequence ID" value="NDO91355.1"/>
    <property type="molecule type" value="Genomic_DNA"/>
</dbReference>
<evidence type="ECO:0000313" key="9">
    <source>
        <dbReference type="EMBL" id="NDO91355.1"/>
    </source>
</evidence>
<name>A0ABX0BIF7_9MICO</name>
<accession>A0ABX0BIF7</accession>
<dbReference type="InterPro" id="IPR014027">
    <property type="entry name" value="UDP-Glc/GDP-Man_DH_C"/>
</dbReference>
<keyword evidence="5 7" id="KW-0520">NAD</keyword>
<keyword evidence="10" id="KW-1185">Reference proteome</keyword>
<dbReference type="SUPFAM" id="SSF48179">
    <property type="entry name" value="6-phosphogluconate dehydrogenase C-terminal domain-like"/>
    <property type="match status" value="1"/>
</dbReference>
<dbReference type="InterPro" id="IPR036220">
    <property type="entry name" value="UDP-Glc/GDP-Man_DH_C_sf"/>
</dbReference>
<dbReference type="Pfam" id="PF03721">
    <property type="entry name" value="UDPG_MGDP_dh_N"/>
    <property type="match status" value="1"/>
</dbReference>
<organism evidence="9 10">
    <name type="scientific">Cellulosimicrobium composti</name>
    <dbReference type="NCBI Taxonomy" id="2672572"/>
    <lineage>
        <taxon>Bacteria</taxon>
        <taxon>Bacillati</taxon>
        <taxon>Actinomycetota</taxon>
        <taxon>Actinomycetes</taxon>
        <taxon>Micrococcales</taxon>
        <taxon>Promicromonosporaceae</taxon>
        <taxon>Cellulosimicrobium</taxon>
    </lineage>
</organism>